<protein>
    <submittedName>
        <fullName evidence="2">Uncharacterized protein</fullName>
    </submittedName>
</protein>
<sequence length="153" mass="17144">MRSVAAVVSSGGINAPQAWRSRRRTDSKLDRNPCRRPPRNVAHERRCRGARLIRSIISARVRRGGPGVEPLDHVLSAACSRRKVYGRISQERARARRANARAPARFFWPSDKRTSYDIGRGPPWIARNCEGSPGHEGKCRPIVISTASFRLHG</sequence>
<dbReference type="AlphaFoldDB" id="A0A6A6NSW2"/>
<feature type="region of interest" description="Disordered" evidence="1">
    <location>
        <begin position="16"/>
        <end position="42"/>
    </location>
</feature>
<dbReference type="EMBL" id="MU001689">
    <property type="protein sequence ID" value="KAF2454816.1"/>
    <property type="molecule type" value="Genomic_DNA"/>
</dbReference>
<organism evidence="2 3">
    <name type="scientific">Lineolata rhizophorae</name>
    <dbReference type="NCBI Taxonomy" id="578093"/>
    <lineage>
        <taxon>Eukaryota</taxon>
        <taxon>Fungi</taxon>
        <taxon>Dikarya</taxon>
        <taxon>Ascomycota</taxon>
        <taxon>Pezizomycotina</taxon>
        <taxon>Dothideomycetes</taxon>
        <taxon>Dothideomycetes incertae sedis</taxon>
        <taxon>Lineolatales</taxon>
        <taxon>Lineolataceae</taxon>
        <taxon>Lineolata</taxon>
    </lineage>
</organism>
<reference evidence="2" key="1">
    <citation type="journal article" date="2020" name="Stud. Mycol.">
        <title>101 Dothideomycetes genomes: a test case for predicting lifestyles and emergence of pathogens.</title>
        <authorList>
            <person name="Haridas S."/>
            <person name="Albert R."/>
            <person name="Binder M."/>
            <person name="Bloem J."/>
            <person name="Labutti K."/>
            <person name="Salamov A."/>
            <person name="Andreopoulos B."/>
            <person name="Baker S."/>
            <person name="Barry K."/>
            <person name="Bills G."/>
            <person name="Bluhm B."/>
            <person name="Cannon C."/>
            <person name="Castanera R."/>
            <person name="Culley D."/>
            <person name="Daum C."/>
            <person name="Ezra D."/>
            <person name="Gonzalez J."/>
            <person name="Henrissat B."/>
            <person name="Kuo A."/>
            <person name="Liang C."/>
            <person name="Lipzen A."/>
            <person name="Lutzoni F."/>
            <person name="Magnuson J."/>
            <person name="Mondo S."/>
            <person name="Nolan M."/>
            <person name="Ohm R."/>
            <person name="Pangilinan J."/>
            <person name="Park H.-J."/>
            <person name="Ramirez L."/>
            <person name="Alfaro M."/>
            <person name="Sun H."/>
            <person name="Tritt A."/>
            <person name="Yoshinaga Y."/>
            <person name="Zwiers L.-H."/>
            <person name="Turgeon B."/>
            <person name="Goodwin S."/>
            <person name="Spatafora J."/>
            <person name="Crous P."/>
            <person name="Grigoriev I."/>
        </authorList>
    </citation>
    <scope>NUCLEOTIDE SEQUENCE</scope>
    <source>
        <strain evidence="2">ATCC 16933</strain>
    </source>
</reference>
<keyword evidence="3" id="KW-1185">Reference proteome</keyword>
<proteinExistence type="predicted"/>
<feature type="compositionally biased region" description="Basic and acidic residues" evidence="1">
    <location>
        <begin position="24"/>
        <end position="33"/>
    </location>
</feature>
<accession>A0A6A6NSW2</accession>
<name>A0A6A6NSW2_9PEZI</name>
<evidence type="ECO:0000313" key="2">
    <source>
        <dbReference type="EMBL" id="KAF2454816.1"/>
    </source>
</evidence>
<dbReference type="Proteomes" id="UP000799766">
    <property type="component" value="Unassembled WGS sequence"/>
</dbReference>
<evidence type="ECO:0000313" key="3">
    <source>
        <dbReference type="Proteomes" id="UP000799766"/>
    </source>
</evidence>
<gene>
    <name evidence="2" type="ORF">BDY21DRAFT_95005</name>
</gene>
<evidence type="ECO:0000256" key="1">
    <source>
        <dbReference type="SAM" id="MobiDB-lite"/>
    </source>
</evidence>